<name>A0A084EP34_SPHYA</name>
<evidence type="ECO:0000313" key="1">
    <source>
        <dbReference type="EMBL" id="KEZ19726.1"/>
    </source>
</evidence>
<accession>A0A084EP34</accession>
<reference evidence="1 2" key="1">
    <citation type="submission" date="2014-03" db="EMBL/GenBank/DDBJ databases">
        <title>Genome sequence of Sphingobium yanoikuyae B1.</title>
        <authorList>
            <person name="Gan H.M."/>
            <person name="Gan H.Y."/>
            <person name="Savka M.A."/>
        </authorList>
    </citation>
    <scope>NUCLEOTIDE SEQUENCE [LARGE SCALE GENOMIC DNA]</scope>
    <source>
        <strain evidence="1 2">B1</strain>
    </source>
</reference>
<evidence type="ECO:0000313" key="2">
    <source>
        <dbReference type="Proteomes" id="UP000028534"/>
    </source>
</evidence>
<dbReference type="Proteomes" id="UP000028534">
    <property type="component" value="Unassembled WGS sequence"/>
</dbReference>
<sequence length="260" mass="29161">MSLYTTIHLHNVAVGRAEDYARWFDGAHQQDLARLRGFRSADRYEVTPQQIMPDIPQPWRFLSVYEFDYAAPEIDLPALAPLLAYARDAGLIDDSDESERIHSYAMYSDWVSSPNHQPDQPFSGVSIILANFVAGREAEYHHWYDTVHGPEVTRVPGKVAMKRGRLSPLQVEPRRYCPGSDLVFCAQQTDDLLFTVKDFSARARGVSPSGVAFQPRSSAGSFARTVHYFARVSGTRFWPGGIAYDGDLSVYPPDFARPAG</sequence>
<proteinExistence type="predicted"/>
<dbReference type="AlphaFoldDB" id="A0A084EP34"/>
<dbReference type="PATRIC" id="fig|13690.10.peg.1885"/>
<protein>
    <submittedName>
        <fullName evidence="1">Uncharacterized protein</fullName>
    </submittedName>
</protein>
<dbReference type="RefSeq" id="WP_037518803.1">
    <property type="nucleotide sequence ID" value="NZ_JGVR01000008.1"/>
</dbReference>
<dbReference type="STRING" id="13690.AX777_22500"/>
<organism evidence="1 2">
    <name type="scientific">Sphingobium yanoikuyae</name>
    <name type="common">Sphingomonas yanoikuyae</name>
    <dbReference type="NCBI Taxonomy" id="13690"/>
    <lineage>
        <taxon>Bacteria</taxon>
        <taxon>Pseudomonadati</taxon>
        <taxon>Pseudomonadota</taxon>
        <taxon>Alphaproteobacteria</taxon>
        <taxon>Sphingomonadales</taxon>
        <taxon>Sphingomonadaceae</taxon>
        <taxon>Sphingobium</taxon>
    </lineage>
</organism>
<comment type="caution">
    <text evidence="1">The sequence shown here is derived from an EMBL/GenBank/DDBJ whole genome shotgun (WGS) entry which is preliminary data.</text>
</comment>
<dbReference type="EMBL" id="JGVR01000008">
    <property type="protein sequence ID" value="KEZ19726.1"/>
    <property type="molecule type" value="Genomic_DNA"/>
</dbReference>
<gene>
    <name evidence="1" type="ORF">CP98_01831</name>
</gene>